<evidence type="ECO:0000313" key="6">
    <source>
        <dbReference type="Proteomes" id="UP000681720"/>
    </source>
</evidence>
<feature type="non-terminal residue" evidence="2">
    <location>
        <position position="1"/>
    </location>
</feature>
<name>A0A8S2Y017_9BILA</name>
<evidence type="ECO:0000313" key="2">
    <source>
        <dbReference type="EMBL" id="CAF4525954.1"/>
    </source>
</evidence>
<dbReference type="EMBL" id="CAJOBH010053145">
    <property type="protein sequence ID" value="CAF4388756.1"/>
    <property type="molecule type" value="Genomic_DNA"/>
</dbReference>
<dbReference type="AlphaFoldDB" id="A0A8S2Y017"/>
<accession>A0A8S2Y017</accession>
<evidence type="ECO:0000313" key="1">
    <source>
        <dbReference type="EMBL" id="CAF4388756.1"/>
    </source>
</evidence>
<evidence type="ECO:0000313" key="4">
    <source>
        <dbReference type="EMBL" id="CAF4703888.1"/>
    </source>
</evidence>
<dbReference type="Proteomes" id="UP000681720">
    <property type="component" value="Unassembled WGS sequence"/>
</dbReference>
<sequence length="62" mass="7177">QNQASYFRSKVQQLQNLVSDLQLKIKAFKESSAFATSRIEQEINEAAVYLIHIEDNYKKVMA</sequence>
<dbReference type="EMBL" id="CAJOBJ010087317">
    <property type="protein sequence ID" value="CAF4525954.1"/>
    <property type="molecule type" value="Genomic_DNA"/>
</dbReference>
<dbReference type="Proteomes" id="UP000681967">
    <property type="component" value="Unassembled WGS sequence"/>
</dbReference>
<protein>
    <submittedName>
        <fullName evidence="2">Uncharacterized protein</fullName>
    </submittedName>
</protein>
<dbReference type="EMBL" id="CAJOBH010115519">
    <property type="protein sequence ID" value="CAF4683671.1"/>
    <property type="molecule type" value="Genomic_DNA"/>
</dbReference>
<evidence type="ECO:0000313" key="3">
    <source>
        <dbReference type="EMBL" id="CAF4683671.1"/>
    </source>
</evidence>
<evidence type="ECO:0000313" key="5">
    <source>
        <dbReference type="EMBL" id="CAF4738632.1"/>
    </source>
</evidence>
<reference evidence="2" key="1">
    <citation type="submission" date="2021-02" db="EMBL/GenBank/DDBJ databases">
        <authorList>
            <person name="Nowell W R."/>
        </authorList>
    </citation>
    <scope>NUCLEOTIDE SEQUENCE</scope>
</reference>
<dbReference type="EMBL" id="CAJOBJ010126916">
    <property type="protein sequence ID" value="CAF4703888.1"/>
    <property type="molecule type" value="Genomic_DNA"/>
</dbReference>
<dbReference type="EMBL" id="CAJOBI010134258">
    <property type="protein sequence ID" value="CAF4738632.1"/>
    <property type="molecule type" value="Genomic_DNA"/>
</dbReference>
<organism evidence="2 6">
    <name type="scientific">Rotaria magnacalcarata</name>
    <dbReference type="NCBI Taxonomy" id="392030"/>
    <lineage>
        <taxon>Eukaryota</taxon>
        <taxon>Metazoa</taxon>
        <taxon>Spiralia</taxon>
        <taxon>Gnathifera</taxon>
        <taxon>Rotifera</taxon>
        <taxon>Eurotatoria</taxon>
        <taxon>Bdelloidea</taxon>
        <taxon>Philodinida</taxon>
        <taxon>Philodinidae</taxon>
        <taxon>Rotaria</taxon>
    </lineage>
</organism>
<comment type="caution">
    <text evidence="2">The sequence shown here is derived from an EMBL/GenBank/DDBJ whole genome shotgun (WGS) entry which is preliminary data.</text>
</comment>
<feature type="non-terminal residue" evidence="2">
    <location>
        <position position="62"/>
    </location>
</feature>
<gene>
    <name evidence="1" type="ORF">BYL167_LOCUS31056</name>
    <name evidence="3" type="ORF">BYL167_LOCUS43430</name>
    <name evidence="2" type="ORF">GIL414_LOCUS35819</name>
    <name evidence="4" type="ORF">GIL414_LOCUS43173</name>
    <name evidence="5" type="ORF">SMN809_LOCUS44612</name>
</gene>
<proteinExistence type="predicted"/>
<dbReference type="Proteomes" id="UP000676336">
    <property type="component" value="Unassembled WGS sequence"/>
</dbReference>